<gene>
    <name evidence="1" type="ORF">ZIOFF_046215</name>
</gene>
<organism evidence="1 2">
    <name type="scientific">Zingiber officinale</name>
    <name type="common">Ginger</name>
    <name type="synonym">Amomum zingiber</name>
    <dbReference type="NCBI Taxonomy" id="94328"/>
    <lineage>
        <taxon>Eukaryota</taxon>
        <taxon>Viridiplantae</taxon>
        <taxon>Streptophyta</taxon>
        <taxon>Embryophyta</taxon>
        <taxon>Tracheophyta</taxon>
        <taxon>Spermatophyta</taxon>
        <taxon>Magnoliopsida</taxon>
        <taxon>Liliopsida</taxon>
        <taxon>Zingiberales</taxon>
        <taxon>Zingiberaceae</taxon>
        <taxon>Zingiber</taxon>
    </lineage>
</organism>
<reference evidence="1 2" key="1">
    <citation type="submission" date="2020-08" db="EMBL/GenBank/DDBJ databases">
        <title>Plant Genome Project.</title>
        <authorList>
            <person name="Zhang R.-G."/>
        </authorList>
    </citation>
    <scope>NUCLEOTIDE SEQUENCE [LARGE SCALE GENOMIC DNA]</scope>
    <source>
        <tissue evidence="1">Rhizome</tissue>
    </source>
</reference>
<evidence type="ECO:0000313" key="1">
    <source>
        <dbReference type="EMBL" id="KAG6498303.1"/>
    </source>
</evidence>
<dbReference type="AlphaFoldDB" id="A0A8J5FZU5"/>
<dbReference type="EMBL" id="JACMSC010000012">
    <property type="protein sequence ID" value="KAG6498303.1"/>
    <property type="molecule type" value="Genomic_DNA"/>
</dbReference>
<accession>A0A8J5FZU5</accession>
<keyword evidence="2" id="KW-1185">Reference proteome</keyword>
<evidence type="ECO:0000313" key="2">
    <source>
        <dbReference type="Proteomes" id="UP000734854"/>
    </source>
</evidence>
<name>A0A8J5FZU5_ZINOF</name>
<protein>
    <submittedName>
        <fullName evidence="1">Uncharacterized protein</fullName>
    </submittedName>
</protein>
<dbReference type="Proteomes" id="UP000734854">
    <property type="component" value="Unassembled WGS sequence"/>
</dbReference>
<sequence>MSRIGEMLKLHGRDGMDRNFLTGSALIRKQPSFWRACEIAFTKCCDKPGDHISGNKLKFIHLLTNCLSKMRLMAYWK</sequence>
<comment type="caution">
    <text evidence="1">The sequence shown here is derived from an EMBL/GenBank/DDBJ whole genome shotgun (WGS) entry which is preliminary data.</text>
</comment>
<proteinExistence type="predicted"/>